<evidence type="ECO:0000256" key="1">
    <source>
        <dbReference type="ARBA" id="ARBA00022630"/>
    </source>
</evidence>
<keyword evidence="1" id="KW-0285">Flavoprotein</keyword>
<evidence type="ECO:0000256" key="2">
    <source>
        <dbReference type="ARBA" id="ARBA00022643"/>
    </source>
</evidence>
<comment type="caution">
    <text evidence="4">The sequence shown here is derived from an EMBL/GenBank/DDBJ whole genome shotgun (WGS) entry which is preliminary data.</text>
</comment>
<dbReference type="Gene3D" id="3.40.50.360">
    <property type="match status" value="1"/>
</dbReference>
<keyword evidence="2" id="KW-0288">FMN</keyword>
<dbReference type="Proteomes" id="UP000191154">
    <property type="component" value="Unassembled WGS sequence"/>
</dbReference>
<dbReference type="PANTHER" id="PTHR43278">
    <property type="entry name" value="NAD(P)H-DEPENDENT FMN-CONTAINING OXIDOREDUCTASE YWQN-RELATED"/>
    <property type="match status" value="1"/>
</dbReference>
<name>A0A1S8MY46_CLOSA</name>
<dbReference type="STRING" id="169679.CSACC_25670"/>
<dbReference type="InterPro" id="IPR029039">
    <property type="entry name" value="Flavoprotein-like_sf"/>
</dbReference>
<feature type="domain" description="NADPH-dependent FMN reductase-like" evidence="3">
    <location>
        <begin position="1"/>
        <end position="153"/>
    </location>
</feature>
<dbReference type="PANTHER" id="PTHR43278:SF2">
    <property type="entry name" value="IRON-SULFUR FLAVOPROTEIN"/>
    <property type="match status" value="1"/>
</dbReference>
<dbReference type="SUPFAM" id="SSF52218">
    <property type="entry name" value="Flavoproteins"/>
    <property type="match status" value="1"/>
</dbReference>
<dbReference type="Pfam" id="PF03358">
    <property type="entry name" value="FMN_red"/>
    <property type="match status" value="1"/>
</dbReference>
<dbReference type="InterPro" id="IPR051796">
    <property type="entry name" value="ISF_SsuE-like"/>
</dbReference>
<evidence type="ECO:0000313" key="4">
    <source>
        <dbReference type="EMBL" id="OOM09075.1"/>
    </source>
</evidence>
<organism evidence="4 5">
    <name type="scientific">Clostridium saccharobutylicum</name>
    <dbReference type="NCBI Taxonomy" id="169679"/>
    <lineage>
        <taxon>Bacteria</taxon>
        <taxon>Bacillati</taxon>
        <taxon>Bacillota</taxon>
        <taxon>Clostridia</taxon>
        <taxon>Eubacteriales</taxon>
        <taxon>Clostridiaceae</taxon>
        <taxon>Clostridium</taxon>
    </lineage>
</organism>
<gene>
    <name evidence="4" type="ORF">CLOSAC_33550</name>
</gene>
<protein>
    <submittedName>
        <fullName evidence="4">Iron-sulfur flavoprotein</fullName>
    </submittedName>
</protein>
<reference evidence="4 5" key="1">
    <citation type="submission" date="2016-05" db="EMBL/GenBank/DDBJ databases">
        <title>Microbial solvent formation.</title>
        <authorList>
            <person name="Poehlein A."/>
            <person name="Montoya Solano J.D."/>
            <person name="Flitsch S."/>
            <person name="Krabben P."/>
            <person name="Duerre P."/>
            <person name="Daniel R."/>
        </authorList>
    </citation>
    <scope>NUCLEOTIDE SEQUENCE [LARGE SCALE GENOMIC DNA]</scope>
    <source>
        <strain evidence="4 5">L1-8</strain>
    </source>
</reference>
<evidence type="ECO:0000259" key="3">
    <source>
        <dbReference type="Pfam" id="PF03358"/>
    </source>
</evidence>
<sequence>MKILGLTCGRKMSNSEILVKEALMGAEELGAEVELVRLNDLNIKPCTGCNACVVSLLGKSSSGECIIKDDDFAFIEEKIMECDGLILGSPIYEKGPTGLLKILADRMGPSHDVAFRLISKKNREEKGITTGIPVDERSFKTRVASLIAVGGSEWDNLALPLMHLSLISTHMDVVDKILVNWTGLPGSVVFNDDALAKARKSGRHVAKCLLEQTDRTLSDNKKKPEFIGEPGICPLCHSKLIEIRNEDKNYPAVCAVCGVKGTLNVINNKVKFEISEEDKVHSHVMLSGKFEHGDELNDIALKPNPKASELPKMLEKYKNYLSYSKPENK</sequence>
<dbReference type="AlphaFoldDB" id="A0A1S8MY46"/>
<proteinExistence type="predicted"/>
<evidence type="ECO:0000313" key="5">
    <source>
        <dbReference type="Proteomes" id="UP000191154"/>
    </source>
</evidence>
<dbReference type="InterPro" id="IPR005025">
    <property type="entry name" value="FMN_Rdtase-like_dom"/>
</dbReference>
<dbReference type="RefSeq" id="WP_077866423.1">
    <property type="nucleotide sequence ID" value="NZ_LZYZ01000007.1"/>
</dbReference>
<accession>A0A1S8MY46</accession>
<dbReference type="GO" id="GO:0016491">
    <property type="term" value="F:oxidoreductase activity"/>
    <property type="evidence" value="ECO:0007669"/>
    <property type="project" value="InterPro"/>
</dbReference>
<dbReference type="EMBL" id="LZYZ01000007">
    <property type="protein sequence ID" value="OOM09075.1"/>
    <property type="molecule type" value="Genomic_DNA"/>
</dbReference>